<gene>
    <name evidence="1" type="ORF">EOJ36_08640</name>
</gene>
<dbReference type="RefSeq" id="WP_127804371.1">
    <property type="nucleotide sequence ID" value="NZ_SACY01000003.1"/>
</dbReference>
<comment type="caution">
    <text evidence="1">The sequence shown here is derived from an EMBL/GenBank/DDBJ whole genome shotgun (WGS) entry which is preliminary data.</text>
</comment>
<proteinExistence type="predicted"/>
<dbReference type="AlphaFoldDB" id="A0A437PS48"/>
<accession>A0A437PS48</accession>
<dbReference type="Proteomes" id="UP000282832">
    <property type="component" value="Unassembled WGS sequence"/>
</dbReference>
<name>A0A437PS48_9BACT</name>
<sequence length="144" mass="17436">MQIQRFIPNTSELNNYYDYFFDDHHVKKPYDTADYLKVIQIYETQCEQYFIDLFNKLGIQSSTKTERYSLPFSDEIVHVQEGTHNLYITFNLQEFARIVVLELLNKEVKKLRFYILGDVDMKRNKGSVSLYSKIVWRFRFYKSI</sequence>
<keyword evidence="2" id="KW-1185">Reference proteome</keyword>
<organism evidence="1 2">
    <name type="scientific">Sandaracinomonas limnophila</name>
    <dbReference type="NCBI Taxonomy" id="1862386"/>
    <lineage>
        <taxon>Bacteria</taxon>
        <taxon>Pseudomonadati</taxon>
        <taxon>Bacteroidota</taxon>
        <taxon>Cytophagia</taxon>
        <taxon>Cytophagales</taxon>
        <taxon>Flectobacillaceae</taxon>
        <taxon>Sandaracinomonas</taxon>
    </lineage>
</organism>
<protein>
    <submittedName>
        <fullName evidence="1">Uncharacterized protein</fullName>
    </submittedName>
</protein>
<evidence type="ECO:0000313" key="2">
    <source>
        <dbReference type="Proteomes" id="UP000282832"/>
    </source>
</evidence>
<dbReference type="OrthoDB" id="9984491at2"/>
<reference evidence="1 2" key="1">
    <citation type="submission" date="2019-01" db="EMBL/GenBank/DDBJ databases">
        <authorList>
            <person name="Chen W.-M."/>
        </authorList>
    </citation>
    <scope>NUCLEOTIDE SEQUENCE [LARGE SCALE GENOMIC DNA]</scope>
    <source>
        <strain evidence="1 2">FSY-15</strain>
    </source>
</reference>
<dbReference type="EMBL" id="SACY01000003">
    <property type="protein sequence ID" value="RVU25062.1"/>
    <property type="molecule type" value="Genomic_DNA"/>
</dbReference>
<evidence type="ECO:0000313" key="1">
    <source>
        <dbReference type="EMBL" id="RVU25062.1"/>
    </source>
</evidence>